<dbReference type="Pfam" id="PF00440">
    <property type="entry name" value="TetR_N"/>
    <property type="match status" value="1"/>
</dbReference>
<evidence type="ECO:0000259" key="4">
    <source>
        <dbReference type="PROSITE" id="PS50977"/>
    </source>
</evidence>
<accession>L7KJY5</accession>
<dbReference type="SUPFAM" id="SSF46689">
    <property type="entry name" value="Homeodomain-like"/>
    <property type="match status" value="1"/>
</dbReference>
<dbReference type="OrthoDB" id="9809994at2"/>
<dbReference type="InterPro" id="IPR009057">
    <property type="entry name" value="Homeodomain-like_sf"/>
</dbReference>
<dbReference type="Gene3D" id="1.10.357.10">
    <property type="entry name" value="Tetracycline Repressor, domain 2"/>
    <property type="match status" value="1"/>
</dbReference>
<name>L7KJY5_9ACTN</name>
<protein>
    <submittedName>
        <fullName evidence="5">Putative TetR family transcriptional regulator</fullName>
    </submittedName>
</protein>
<dbReference type="InterPro" id="IPR041642">
    <property type="entry name" value="KstR_C"/>
</dbReference>
<dbReference type="PANTHER" id="PTHR30055">
    <property type="entry name" value="HTH-TYPE TRANSCRIPTIONAL REGULATOR RUTR"/>
    <property type="match status" value="1"/>
</dbReference>
<dbReference type="eggNOG" id="COG1309">
    <property type="taxonomic scope" value="Bacteria"/>
</dbReference>
<dbReference type="EMBL" id="BANR01000004">
    <property type="protein sequence ID" value="GAC47998.1"/>
    <property type="molecule type" value="Genomic_DNA"/>
</dbReference>
<dbReference type="GO" id="GO:0000976">
    <property type="term" value="F:transcription cis-regulatory region binding"/>
    <property type="evidence" value="ECO:0007669"/>
    <property type="project" value="TreeGrafter"/>
</dbReference>
<feature type="region of interest" description="Disordered" evidence="3">
    <location>
        <begin position="1"/>
        <end position="56"/>
    </location>
</feature>
<feature type="compositionally biased region" description="Low complexity" evidence="3">
    <location>
        <begin position="16"/>
        <end position="33"/>
    </location>
</feature>
<evidence type="ECO:0000256" key="3">
    <source>
        <dbReference type="SAM" id="MobiDB-lite"/>
    </source>
</evidence>
<proteinExistence type="predicted"/>
<dbReference type="PROSITE" id="PS50977">
    <property type="entry name" value="HTH_TETR_2"/>
    <property type="match status" value="1"/>
</dbReference>
<keyword evidence="6" id="KW-1185">Reference proteome</keyword>
<dbReference type="PRINTS" id="PR00455">
    <property type="entry name" value="HTHTETR"/>
</dbReference>
<dbReference type="NCBIfam" id="NF033703">
    <property type="entry name" value="transcr_KstR"/>
    <property type="match status" value="1"/>
</dbReference>
<dbReference type="STRING" id="1220583.GOACH_04_03960"/>
<dbReference type="AlphaFoldDB" id="L7KJY5"/>
<gene>
    <name evidence="5" type="ORF">GOACH_04_03960</name>
</gene>
<organism evidence="5 6">
    <name type="scientific">Gordonia aichiensis NBRC 108223</name>
    <dbReference type="NCBI Taxonomy" id="1220583"/>
    <lineage>
        <taxon>Bacteria</taxon>
        <taxon>Bacillati</taxon>
        <taxon>Actinomycetota</taxon>
        <taxon>Actinomycetes</taxon>
        <taxon>Mycobacteriales</taxon>
        <taxon>Gordoniaceae</taxon>
        <taxon>Gordonia</taxon>
    </lineage>
</organism>
<feature type="DNA-binding region" description="H-T-H motif" evidence="2">
    <location>
        <begin position="78"/>
        <end position="97"/>
    </location>
</feature>
<evidence type="ECO:0000313" key="5">
    <source>
        <dbReference type="EMBL" id="GAC47998.1"/>
    </source>
</evidence>
<dbReference type="InterPro" id="IPR001647">
    <property type="entry name" value="HTH_TetR"/>
</dbReference>
<dbReference type="GO" id="GO:0003700">
    <property type="term" value="F:DNA-binding transcription factor activity"/>
    <property type="evidence" value="ECO:0007669"/>
    <property type="project" value="TreeGrafter"/>
</dbReference>
<comment type="caution">
    <text evidence="5">The sequence shown here is derived from an EMBL/GenBank/DDBJ whole genome shotgun (WGS) entry which is preliminary data.</text>
</comment>
<evidence type="ECO:0000313" key="6">
    <source>
        <dbReference type="Proteomes" id="UP000010988"/>
    </source>
</evidence>
<reference evidence="5 6" key="1">
    <citation type="submission" date="2012-12" db="EMBL/GenBank/DDBJ databases">
        <title>Whole genome shotgun sequence of Gordonia aichiensis NBRC 108223.</title>
        <authorList>
            <person name="Isaki-Nakamura S."/>
            <person name="Hosoyama A."/>
            <person name="Tsuchikane K."/>
            <person name="Ando Y."/>
            <person name="Baba S."/>
            <person name="Ohji S."/>
            <person name="Hamada M."/>
            <person name="Tamura T."/>
            <person name="Yamazoe A."/>
            <person name="Yamazaki S."/>
            <person name="Fujita N."/>
        </authorList>
    </citation>
    <scope>NUCLEOTIDE SEQUENCE [LARGE SCALE GENOMIC DNA]</scope>
    <source>
        <strain evidence="5 6">NBRC 108223</strain>
    </source>
</reference>
<feature type="domain" description="HTH tetR-type" evidence="4">
    <location>
        <begin position="55"/>
        <end position="115"/>
    </location>
</feature>
<dbReference type="Pfam" id="PF17925">
    <property type="entry name" value="TetR_C_20"/>
    <property type="match status" value="1"/>
</dbReference>
<dbReference type="Proteomes" id="UP000010988">
    <property type="component" value="Unassembled WGS sequence"/>
</dbReference>
<feature type="compositionally biased region" description="Polar residues" evidence="3">
    <location>
        <begin position="35"/>
        <end position="52"/>
    </location>
</feature>
<sequence length="242" mass="26171">MTRSSEDAVPQKSAPNPNKGAASKSAAAKGAPAQPDTTSAGPAPSTTESGSAAQRDRRRRILDATLALASKGGYDAVQMRTVAEKADVAVGTLYRYFPSKVHLLVTALAREFERVETRVDRSQLQGDNAIERLRHVLDMITFAMQRDPLLTEAMTRAFMFADASATAEVDQVASIIDRLFAGAIVDDGEPSEEELAIARVLSDVWMSNLVQWLTRRASATDVTNRLELTVRLLLKGRVAADA</sequence>
<dbReference type="RefSeq" id="WP_005172400.1">
    <property type="nucleotide sequence ID" value="NZ_BANR01000004.1"/>
</dbReference>
<keyword evidence="1 2" id="KW-0238">DNA-binding</keyword>
<evidence type="ECO:0000256" key="2">
    <source>
        <dbReference type="PROSITE-ProRule" id="PRU00335"/>
    </source>
</evidence>
<dbReference type="InterPro" id="IPR050109">
    <property type="entry name" value="HTH-type_TetR-like_transc_reg"/>
</dbReference>
<evidence type="ECO:0000256" key="1">
    <source>
        <dbReference type="ARBA" id="ARBA00023125"/>
    </source>
</evidence>
<dbReference type="PANTHER" id="PTHR30055:SF242">
    <property type="entry name" value="HTH-TYPE TRANSCRIPTIONAL REPRESSOR KSTR"/>
    <property type="match status" value="1"/>
</dbReference>